<protein>
    <submittedName>
        <fullName evidence="1">Uncharacterized protein</fullName>
    </submittedName>
</protein>
<keyword evidence="2" id="KW-1185">Reference proteome</keyword>
<proteinExistence type="predicted"/>
<sequence>MDRNETTSSEQVFLEETRLLSESERTELRRKALEKMGRSFSFELEEPDSNENVFVRISEACKTEAARQSSMLLQVAEGLCNENSPTLQRKGKVYKKLAPEVEKHVFNEMQQDLCKTMWREARQRVFGTPSHSDAVTKTSTVVQNGGL</sequence>
<evidence type="ECO:0000313" key="2">
    <source>
        <dbReference type="Proteomes" id="UP001159427"/>
    </source>
</evidence>
<comment type="caution">
    <text evidence="1">The sequence shown here is derived from an EMBL/GenBank/DDBJ whole genome shotgun (WGS) entry which is preliminary data.</text>
</comment>
<name>A0ABN8LF53_9CNID</name>
<gene>
    <name evidence="1" type="ORF">PEVE_00000109</name>
</gene>
<accession>A0ABN8LF53</accession>
<dbReference type="EMBL" id="CALNXI010000001">
    <property type="protein sequence ID" value="CAH3013565.1"/>
    <property type="molecule type" value="Genomic_DNA"/>
</dbReference>
<organism evidence="1 2">
    <name type="scientific">Porites evermanni</name>
    <dbReference type="NCBI Taxonomy" id="104178"/>
    <lineage>
        <taxon>Eukaryota</taxon>
        <taxon>Metazoa</taxon>
        <taxon>Cnidaria</taxon>
        <taxon>Anthozoa</taxon>
        <taxon>Hexacorallia</taxon>
        <taxon>Scleractinia</taxon>
        <taxon>Fungiina</taxon>
        <taxon>Poritidae</taxon>
        <taxon>Porites</taxon>
    </lineage>
</organism>
<dbReference type="Proteomes" id="UP001159427">
    <property type="component" value="Unassembled WGS sequence"/>
</dbReference>
<reference evidence="1 2" key="1">
    <citation type="submission" date="2022-05" db="EMBL/GenBank/DDBJ databases">
        <authorList>
            <consortium name="Genoscope - CEA"/>
            <person name="William W."/>
        </authorList>
    </citation>
    <scope>NUCLEOTIDE SEQUENCE [LARGE SCALE GENOMIC DNA]</scope>
</reference>
<evidence type="ECO:0000313" key="1">
    <source>
        <dbReference type="EMBL" id="CAH3013565.1"/>
    </source>
</evidence>